<comment type="caution">
    <text evidence="3">The sequence shown here is derived from an EMBL/GenBank/DDBJ whole genome shotgun (WGS) entry which is preliminary data.</text>
</comment>
<dbReference type="EMBL" id="PUHQ01000064">
    <property type="protein sequence ID" value="KAG0658570.1"/>
    <property type="molecule type" value="Genomic_DNA"/>
</dbReference>
<evidence type="ECO:0000256" key="2">
    <source>
        <dbReference type="SAM" id="Phobius"/>
    </source>
</evidence>
<gene>
    <name evidence="3" type="ORF">C6P46_005690</name>
</gene>
<evidence type="ECO:0000313" key="4">
    <source>
        <dbReference type="Proteomes" id="UP000777482"/>
    </source>
</evidence>
<name>A0A9P6VXE7_RHOMI</name>
<evidence type="ECO:0000256" key="1">
    <source>
        <dbReference type="SAM" id="MobiDB-lite"/>
    </source>
</evidence>
<sequence length="576" mass="63662">MTVPGEPTTNAYERDGHEDYAVVEMDEEEVSPPSSETASDLQATVIELQQFNRSARSNNRRPASFDAAAILQWRSQGIALPLSPSPEASPTLVASTASLGSLSPSALTSVTRSKKRPATSKRTSGSGARQLHTLRIAIYAVTTFVLCWYLLGARTTRFWPSSLLVDSPELSRCSNPYLAPGRLDHSDRWPDATRWLPYDPGCLPPPLLANLRAGLETKPSQYSEPAELSLPLDRSQAHATTLLTLPWLVGKTVVLVGDDVERAHAKDFCRYADGEYAVIASDHALSPRPFANGIDEKWLQTQGTLNETRPTVCFLPKYDFVLVNVFHFGLANRVEFEHESLFINPQYYPPAALRDRLDSILLPILAKLGRTKPDLVEFASGFWDLRHFSAVDQRYGQPFHHELSEERLEWYTDRLVQAFSDLGTLFPHAKLLWRPLYTITTADWAAPARSIALERLANRVVTALNASPDAAAVKAALFRGISGRTAGKKAGEARREIGGGGGSSRDLKGITTGFLNRVYERIGSKERLEVFTPAFAKRASLHGRLAIDPWTSIVRGQEPLASNPGGYVWADIILYE</sequence>
<dbReference type="AlphaFoldDB" id="A0A9P6VXE7"/>
<dbReference type="Proteomes" id="UP000777482">
    <property type="component" value="Unassembled WGS sequence"/>
</dbReference>
<feature type="region of interest" description="Disordered" evidence="1">
    <location>
        <begin position="105"/>
        <end position="126"/>
    </location>
</feature>
<keyword evidence="2" id="KW-0812">Transmembrane</keyword>
<evidence type="ECO:0000313" key="3">
    <source>
        <dbReference type="EMBL" id="KAG0658570.1"/>
    </source>
</evidence>
<keyword evidence="2" id="KW-1133">Transmembrane helix</keyword>
<feature type="transmembrane region" description="Helical" evidence="2">
    <location>
        <begin position="132"/>
        <end position="151"/>
    </location>
</feature>
<organism evidence="3 4">
    <name type="scientific">Rhodotorula mucilaginosa</name>
    <name type="common">Yeast</name>
    <name type="synonym">Rhodotorula rubra</name>
    <dbReference type="NCBI Taxonomy" id="5537"/>
    <lineage>
        <taxon>Eukaryota</taxon>
        <taxon>Fungi</taxon>
        <taxon>Dikarya</taxon>
        <taxon>Basidiomycota</taxon>
        <taxon>Pucciniomycotina</taxon>
        <taxon>Microbotryomycetes</taxon>
        <taxon>Sporidiobolales</taxon>
        <taxon>Sporidiobolaceae</taxon>
        <taxon>Rhodotorula</taxon>
    </lineage>
</organism>
<accession>A0A9P6VXE7</accession>
<reference evidence="3 4" key="1">
    <citation type="submission" date="2020-11" db="EMBL/GenBank/DDBJ databases">
        <title>Kefir isolates.</title>
        <authorList>
            <person name="Marcisauskas S."/>
            <person name="Kim Y."/>
            <person name="Blasche S."/>
        </authorList>
    </citation>
    <scope>NUCLEOTIDE SEQUENCE [LARGE SCALE GENOMIC DNA]</scope>
    <source>
        <strain evidence="3 4">KR</strain>
    </source>
</reference>
<proteinExistence type="predicted"/>
<protein>
    <recommendedName>
        <fullName evidence="5">Proteophosphoglycan ppg4</fullName>
    </recommendedName>
</protein>
<evidence type="ECO:0008006" key="5">
    <source>
        <dbReference type="Google" id="ProtNLM"/>
    </source>
</evidence>
<dbReference type="OrthoDB" id="2588793at2759"/>
<keyword evidence="2" id="KW-0472">Membrane</keyword>
<keyword evidence="4" id="KW-1185">Reference proteome</keyword>